<accession>A0A2J6X445</accession>
<organism evidence="1 2">
    <name type="scientific">Chloroflexus aggregans</name>
    <dbReference type="NCBI Taxonomy" id="152260"/>
    <lineage>
        <taxon>Bacteria</taxon>
        <taxon>Bacillati</taxon>
        <taxon>Chloroflexota</taxon>
        <taxon>Chloroflexia</taxon>
        <taxon>Chloroflexales</taxon>
        <taxon>Chloroflexineae</taxon>
        <taxon>Chloroflexaceae</taxon>
        <taxon>Chloroflexus</taxon>
    </lineage>
</organism>
<evidence type="ECO:0000313" key="2">
    <source>
        <dbReference type="Proteomes" id="UP000243376"/>
    </source>
</evidence>
<gene>
    <name evidence="1" type="ORF">C0184_08770</name>
</gene>
<name>A0A2J6X445_9CHLR</name>
<dbReference type="AlphaFoldDB" id="A0A2J6X445"/>
<comment type="caution">
    <text evidence="1">The sequence shown here is derived from an EMBL/GenBank/DDBJ whole genome shotgun (WGS) entry which is preliminary data.</text>
</comment>
<reference evidence="1 2" key="1">
    <citation type="submission" date="2018-01" db="EMBL/GenBank/DDBJ databases">
        <title>Metagenomic assembled genomes from two thermal pools in the Uzon Caldera, Kamchatka, Russia.</title>
        <authorList>
            <person name="Wilkins L."/>
            <person name="Ettinger C."/>
        </authorList>
    </citation>
    <scope>NUCLEOTIDE SEQUENCE [LARGE SCALE GENOMIC DNA]</scope>
    <source>
        <strain evidence="1">ZAV-02</strain>
    </source>
</reference>
<protein>
    <submittedName>
        <fullName evidence="1">DUF4342 domain-containing protein</fullName>
    </submittedName>
</protein>
<evidence type="ECO:0000313" key="1">
    <source>
        <dbReference type="EMBL" id="PMP81039.1"/>
    </source>
</evidence>
<proteinExistence type="predicted"/>
<dbReference type="EMBL" id="PNIQ01000582">
    <property type="protein sequence ID" value="PMP81039.1"/>
    <property type="molecule type" value="Genomic_DNA"/>
</dbReference>
<dbReference type="Proteomes" id="UP000243376">
    <property type="component" value="Unassembled WGS sequence"/>
</dbReference>
<sequence length="104" mass="11610">MNIAIELIQSWRLLARFRELINEPGVQQLIIRNENGDDLIAIKVPAMLEGSTIRPMLAAVKAIANELPRVTIAIVYNPELASAMGETDEFDGAMDVVEPVFERY</sequence>